<dbReference type="PANTHER" id="PTHR34565:SF1">
    <property type="entry name" value="TRANSMEMBRANE PROTEIN"/>
    <property type="match status" value="1"/>
</dbReference>
<protein>
    <submittedName>
        <fullName evidence="3">ATP synthase small subunit 6, mitochondrial-like</fullName>
    </submittedName>
</protein>
<dbReference type="Proteomes" id="UP001652600">
    <property type="component" value="Chromosome 9"/>
</dbReference>
<dbReference type="InterPro" id="IPR052867">
    <property type="entry name" value="ATP_Synthase_Subunit_6"/>
</dbReference>
<evidence type="ECO:0000256" key="1">
    <source>
        <dbReference type="SAM" id="Phobius"/>
    </source>
</evidence>
<dbReference type="GeneID" id="103503749"/>
<proteinExistence type="predicted"/>
<reference evidence="3" key="1">
    <citation type="submission" date="2025-08" db="UniProtKB">
        <authorList>
            <consortium name="RefSeq"/>
        </authorList>
    </citation>
    <scope>IDENTIFICATION</scope>
    <source>
        <tissue evidence="3">Stem</tissue>
    </source>
</reference>
<feature type="transmembrane region" description="Helical" evidence="1">
    <location>
        <begin position="20"/>
        <end position="38"/>
    </location>
</feature>
<evidence type="ECO:0000313" key="3">
    <source>
        <dbReference type="RefSeq" id="XP_050945653.1"/>
    </source>
</evidence>
<gene>
    <name evidence="3" type="primary">LOC103503749</name>
</gene>
<keyword evidence="1" id="KW-1133">Transmembrane helix</keyword>
<evidence type="ECO:0000313" key="2">
    <source>
        <dbReference type="Proteomes" id="UP001652600"/>
    </source>
</evidence>
<dbReference type="RefSeq" id="XP_050945653.1">
    <property type="nucleotide sequence ID" value="XM_051089696.1"/>
</dbReference>
<name>A0ABM3L6K1_CUCME</name>
<organism evidence="2 3">
    <name type="scientific">Cucumis melo</name>
    <name type="common">Muskmelon</name>
    <dbReference type="NCBI Taxonomy" id="3656"/>
    <lineage>
        <taxon>Eukaryota</taxon>
        <taxon>Viridiplantae</taxon>
        <taxon>Streptophyta</taxon>
        <taxon>Embryophyta</taxon>
        <taxon>Tracheophyta</taxon>
        <taxon>Spermatophyta</taxon>
        <taxon>Magnoliopsida</taxon>
        <taxon>eudicotyledons</taxon>
        <taxon>Gunneridae</taxon>
        <taxon>Pentapetalae</taxon>
        <taxon>rosids</taxon>
        <taxon>fabids</taxon>
        <taxon>Cucurbitales</taxon>
        <taxon>Cucurbitaceae</taxon>
        <taxon>Benincaseae</taxon>
        <taxon>Cucumis</taxon>
    </lineage>
</organism>
<keyword evidence="1" id="KW-0472">Membrane</keyword>
<dbReference type="PANTHER" id="PTHR34565">
    <property type="entry name" value="TRANSMEMBRANE PROTEIN"/>
    <property type="match status" value="1"/>
</dbReference>
<keyword evidence="2" id="KW-1185">Reference proteome</keyword>
<sequence length="58" mass="6994">MRKFDTWSSVFFRPEWKRNWPFLFGVAITSPLITKMTIGFSEEEVKNSPFVKRHSRSR</sequence>
<accession>A0ABM3L6K1</accession>
<keyword evidence="1" id="KW-0812">Transmembrane</keyword>